<proteinExistence type="predicted"/>
<dbReference type="Proteomes" id="UP000092993">
    <property type="component" value="Unassembled WGS sequence"/>
</dbReference>
<evidence type="ECO:0000256" key="1">
    <source>
        <dbReference type="SAM" id="MobiDB-lite"/>
    </source>
</evidence>
<gene>
    <name evidence="2" type="ORF">A0H81_02483</name>
</gene>
<dbReference type="AlphaFoldDB" id="A0A1C7MMX7"/>
<organism evidence="2 3">
    <name type="scientific">Grifola frondosa</name>
    <name type="common">Maitake</name>
    <name type="synonym">Polyporus frondosus</name>
    <dbReference type="NCBI Taxonomy" id="5627"/>
    <lineage>
        <taxon>Eukaryota</taxon>
        <taxon>Fungi</taxon>
        <taxon>Dikarya</taxon>
        <taxon>Basidiomycota</taxon>
        <taxon>Agaricomycotina</taxon>
        <taxon>Agaricomycetes</taxon>
        <taxon>Polyporales</taxon>
        <taxon>Grifolaceae</taxon>
        <taxon>Grifola</taxon>
    </lineage>
</organism>
<protein>
    <submittedName>
        <fullName evidence="2">Uncharacterized protein</fullName>
    </submittedName>
</protein>
<dbReference type="EMBL" id="LUGG01000002">
    <property type="protein sequence ID" value="OBZ78210.1"/>
    <property type="molecule type" value="Genomic_DNA"/>
</dbReference>
<sequence>MSAEAITNQSHDDLIGGEASKGRIPGANKATTGHQYEAILPKVQPKRPQEHLPPPTGRDAPPGAYDSLGGPDVQEVLDSDPEFDIFTGHQTTARQPSPPRQLSQPSPLAPAPDSRTVIDPSPFATPTMAGDTLTGATSQDVHGGYGHPGSGMSSAEMHHEGKPHRKRPMQGTHTLESGEIPRDLGEME</sequence>
<evidence type="ECO:0000313" key="3">
    <source>
        <dbReference type="Proteomes" id="UP000092993"/>
    </source>
</evidence>
<name>A0A1C7MMX7_GRIFR</name>
<reference evidence="2 3" key="1">
    <citation type="submission" date="2016-03" db="EMBL/GenBank/DDBJ databases">
        <title>Whole genome sequencing of Grifola frondosa 9006-11.</title>
        <authorList>
            <person name="Min B."/>
            <person name="Park H."/>
            <person name="Kim J.-G."/>
            <person name="Cho H."/>
            <person name="Oh Y.-L."/>
            <person name="Kong W.-S."/>
            <person name="Choi I.-G."/>
        </authorList>
    </citation>
    <scope>NUCLEOTIDE SEQUENCE [LARGE SCALE GENOMIC DNA]</scope>
    <source>
        <strain evidence="2 3">9006-11</strain>
    </source>
</reference>
<dbReference type="OMA" id="TGHHFVA"/>
<feature type="region of interest" description="Disordered" evidence="1">
    <location>
        <begin position="1"/>
        <end position="188"/>
    </location>
</feature>
<evidence type="ECO:0000313" key="2">
    <source>
        <dbReference type="EMBL" id="OBZ78210.1"/>
    </source>
</evidence>
<accession>A0A1C7MMX7</accession>
<comment type="caution">
    <text evidence="2">The sequence shown here is derived from an EMBL/GenBank/DDBJ whole genome shotgun (WGS) entry which is preliminary data.</text>
</comment>
<feature type="compositionally biased region" description="Basic and acidic residues" evidence="1">
    <location>
        <begin position="179"/>
        <end position="188"/>
    </location>
</feature>
<keyword evidence="3" id="KW-1185">Reference proteome</keyword>
<dbReference type="OrthoDB" id="3260716at2759"/>